<keyword evidence="1" id="KW-1133">Transmembrane helix</keyword>
<evidence type="ECO:0000313" key="2">
    <source>
        <dbReference type="EMBL" id="MFH6981901.1"/>
    </source>
</evidence>
<organism evidence="2 3">
    <name type="scientific">Marinoscillum luteum</name>
    <dbReference type="NCBI Taxonomy" id="861051"/>
    <lineage>
        <taxon>Bacteria</taxon>
        <taxon>Pseudomonadati</taxon>
        <taxon>Bacteroidota</taxon>
        <taxon>Cytophagia</taxon>
        <taxon>Cytophagales</taxon>
        <taxon>Reichenbachiellaceae</taxon>
        <taxon>Marinoscillum</taxon>
    </lineage>
</organism>
<comment type="caution">
    <text evidence="2">The sequence shown here is derived from an EMBL/GenBank/DDBJ whole genome shotgun (WGS) entry which is preliminary data.</text>
</comment>
<evidence type="ECO:0000256" key="1">
    <source>
        <dbReference type="SAM" id="Phobius"/>
    </source>
</evidence>
<sequence>MRRFWFLKIAGMILVFFTAASALVMVLWNWLMPAIFGLVAITFWQAAGILLLSKIIFGFGKGGKHGHQHSTPWKHWQHKWHNMPEDQREKWKQKFADKWCTGRHETETPEFKKEAE</sequence>
<feature type="transmembrane region" description="Helical" evidence="1">
    <location>
        <begin position="5"/>
        <end position="28"/>
    </location>
</feature>
<feature type="transmembrane region" description="Helical" evidence="1">
    <location>
        <begin position="34"/>
        <end position="57"/>
    </location>
</feature>
<proteinExistence type="predicted"/>
<accession>A0ABW7N2I7</accession>
<protein>
    <submittedName>
        <fullName evidence="2">Uncharacterized protein</fullName>
    </submittedName>
</protein>
<dbReference type="EMBL" id="JBIPKE010000007">
    <property type="protein sequence ID" value="MFH6981901.1"/>
    <property type="molecule type" value="Genomic_DNA"/>
</dbReference>
<reference evidence="2 3" key="1">
    <citation type="journal article" date="2013" name="Int. J. Syst. Evol. Microbiol.">
        <title>Marinoscillum luteum sp. nov., isolated from marine sediment.</title>
        <authorList>
            <person name="Cha I.T."/>
            <person name="Park S.J."/>
            <person name="Kim S.J."/>
            <person name="Kim J.G."/>
            <person name="Jung M.Y."/>
            <person name="Shin K.S."/>
            <person name="Kwon K.K."/>
            <person name="Yang S.H."/>
            <person name="Seo Y.S."/>
            <person name="Rhee S.K."/>
        </authorList>
    </citation>
    <scope>NUCLEOTIDE SEQUENCE [LARGE SCALE GENOMIC DNA]</scope>
    <source>
        <strain evidence="2 3">KCTC 23939</strain>
    </source>
</reference>
<gene>
    <name evidence="2" type="ORF">ACHKAR_00550</name>
</gene>
<keyword evidence="3" id="KW-1185">Reference proteome</keyword>
<dbReference type="RefSeq" id="WP_395415744.1">
    <property type="nucleotide sequence ID" value="NZ_JBIPKE010000007.1"/>
</dbReference>
<keyword evidence="1" id="KW-0472">Membrane</keyword>
<evidence type="ECO:0000313" key="3">
    <source>
        <dbReference type="Proteomes" id="UP001610063"/>
    </source>
</evidence>
<dbReference type="Proteomes" id="UP001610063">
    <property type="component" value="Unassembled WGS sequence"/>
</dbReference>
<name>A0ABW7N2I7_9BACT</name>
<keyword evidence="1" id="KW-0812">Transmembrane</keyword>